<dbReference type="GO" id="GO:0006357">
    <property type="term" value="P:regulation of transcription by RNA polymerase II"/>
    <property type="evidence" value="ECO:0007669"/>
    <property type="project" value="InterPro"/>
</dbReference>
<feature type="domain" description="KOW" evidence="8">
    <location>
        <begin position="177"/>
        <end position="204"/>
    </location>
</feature>
<sequence length="632" mass="70919">MARQNRVSKYVQLEAESSDEDIDSSIDSQDMDGLDGFVEPDYRAAPRNLYEDKIRDLEARYARPGTDEEDEDVFEKTLEAPCQAKLLPLPSDPVLFLCRVKFGKEKTVAANIIEAAKEIPDVTAVLQKDGLKGYIYIEAFKKTAVDEAVYNVKNVYKSRITAINLSEMVDVMNCNKDYNVGDYARMKSGKYRGDLVQIIENFDDCCQIKAIPRINNNKKLFDPEEFRNETQYNNGGYYFNRDYYKDGYLIKSVLKTNLEFDVTPTFEELKDLSGENVVHLNDQVVVTKGELANFKGKIVNVSGNTCTVTNKEKTFDVDIGLLKRHVEVGENYSYQGNNGMVLKVNTDGLVVLGIKNMTEEVTVNVTDLEAPVAQKIAPPKKFAYARNRADPLVNKKVSIVAGEYKGMVGRVQGVNKDTYRVQLSTTFESINAFKNDLRVIEPVYTYAYTSTPGYKTPGKTPGYTTPGYATPGYKTPGYTTPGYKTPGYTTPGYKTPGYTEPMMEEEVEEGKAVMSDLDILLVGVNVYVNGVLKTVERISGEKCFAGEESFYISEIQNYDEEQLKMARLSSGETKSIMADKPKNKFETVFVFKGEHANKVGTVTEYKESIAKIQCMTGECIRVDVSDLTTKRK</sequence>
<feature type="domain" description="KOW" evidence="8">
    <location>
        <begin position="277"/>
        <end position="304"/>
    </location>
</feature>
<keyword evidence="10" id="KW-1185">Reference proteome</keyword>
<dbReference type="GO" id="GO:0003729">
    <property type="term" value="F:mRNA binding"/>
    <property type="evidence" value="ECO:0007669"/>
    <property type="project" value="TreeGrafter"/>
</dbReference>
<keyword evidence="2" id="KW-0804">Transcription</keyword>
<name>A0A1W0E806_9MICR</name>
<dbReference type="InterPro" id="IPR014722">
    <property type="entry name" value="Rib_uL2_dom2"/>
</dbReference>
<dbReference type="Gene3D" id="3.30.70.940">
    <property type="entry name" value="NusG, N-terminal domain"/>
    <property type="match status" value="1"/>
</dbReference>
<dbReference type="OrthoDB" id="28901at2759"/>
<dbReference type="Gene3D" id="2.30.30.30">
    <property type="match status" value="2"/>
</dbReference>
<dbReference type="STRING" id="646526.A0A1W0E806"/>
<dbReference type="SMART" id="SM00739">
    <property type="entry name" value="KOW"/>
    <property type="match status" value="4"/>
</dbReference>
<dbReference type="GO" id="GO:0032784">
    <property type="term" value="P:regulation of DNA-templated transcription elongation"/>
    <property type="evidence" value="ECO:0007669"/>
    <property type="project" value="InterPro"/>
</dbReference>
<dbReference type="VEuPathDB" id="MicrosporidiaDB:EHP00_731"/>
<reference evidence="9 10" key="1">
    <citation type="journal article" date="2017" name="Environ. Microbiol.">
        <title>Decay of the glycolytic pathway and adaptation to intranuclear parasitism within Enterocytozoonidae microsporidia.</title>
        <authorList>
            <person name="Wiredu Boakye D."/>
            <person name="Jaroenlak P."/>
            <person name="Prachumwat A."/>
            <person name="Williams T.A."/>
            <person name="Bateman K.S."/>
            <person name="Itsathitphaisarn O."/>
            <person name="Sritunyalucksana K."/>
            <person name="Paszkiewicz K.H."/>
            <person name="Moore K.A."/>
            <person name="Stentiford G.D."/>
            <person name="Williams B.A."/>
        </authorList>
    </citation>
    <scope>NUCLEOTIDE SEQUENCE [LARGE SCALE GENOMIC DNA]</scope>
    <source>
        <strain evidence="9 10">TH1</strain>
    </source>
</reference>
<comment type="subcellular location">
    <subcellularLocation>
        <location evidence="1">Nucleus</location>
    </subcellularLocation>
</comment>
<dbReference type="InterPro" id="IPR039385">
    <property type="entry name" value="NGN_Euk"/>
</dbReference>
<dbReference type="Proteomes" id="UP000192758">
    <property type="component" value="Unassembled WGS sequence"/>
</dbReference>
<dbReference type="InterPro" id="IPR039659">
    <property type="entry name" value="SPT5"/>
</dbReference>
<dbReference type="AlphaFoldDB" id="A0A1W0E806"/>
<comment type="caution">
    <text evidence="9">The sequence shown here is derived from an EMBL/GenBank/DDBJ whole genome shotgun (WGS) entry which is preliminary data.</text>
</comment>
<dbReference type="InterPro" id="IPR005100">
    <property type="entry name" value="NGN-domain"/>
</dbReference>
<keyword evidence="3" id="KW-0539">Nucleus</keyword>
<evidence type="ECO:0000256" key="3">
    <source>
        <dbReference type="ARBA" id="ARBA00023242"/>
    </source>
</evidence>
<dbReference type="PANTHER" id="PTHR11125">
    <property type="entry name" value="SUPPRESSOR OF TY 5"/>
    <property type="match status" value="1"/>
</dbReference>
<proteinExistence type="predicted"/>
<evidence type="ECO:0000313" key="9">
    <source>
        <dbReference type="EMBL" id="OQS55363.1"/>
    </source>
</evidence>
<dbReference type="InterPro" id="IPR005824">
    <property type="entry name" value="KOW"/>
</dbReference>
<dbReference type="EMBL" id="MNPJ01000010">
    <property type="protein sequence ID" value="OQS55363.1"/>
    <property type="molecule type" value="Genomic_DNA"/>
</dbReference>
<gene>
    <name evidence="9" type="ORF">EHP00_731</name>
</gene>
<evidence type="ECO:0000256" key="6">
    <source>
        <dbReference type="ARBA" id="ARBA00031006"/>
    </source>
</evidence>
<evidence type="ECO:0000256" key="4">
    <source>
        <dbReference type="ARBA" id="ARBA00024691"/>
    </source>
</evidence>
<comment type="function">
    <text evidence="4">The SPT4-SPT5 complex mediates both activation and inhibition of transcription elongation, and plays a role in pre-mRNA processing. This complex seems to be important for the stability of the RNA polymerase II elongation machinery on the chromatin template but not for the inherent ability of this machinery to translocate down the gene.</text>
</comment>
<evidence type="ECO:0000256" key="5">
    <source>
        <dbReference type="ARBA" id="ARBA00029865"/>
    </source>
</evidence>
<dbReference type="CDD" id="cd09888">
    <property type="entry name" value="NGN_Euk"/>
    <property type="match status" value="1"/>
</dbReference>
<feature type="domain" description="KOW" evidence="8">
    <location>
        <begin position="390"/>
        <end position="417"/>
    </location>
</feature>
<dbReference type="InterPro" id="IPR036735">
    <property type="entry name" value="NGN_dom_sf"/>
</dbReference>
<dbReference type="Pfam" id="PF23290">
    <property type="entry name" value="KOW5_SPT5"/>
    <property type="match status" value="1"/>
</dbReference>
<feature type="compositionally biased region" description="Acidic residues" evidence="7">
    <location>
        <begin position="16"/>
        <end position="33"/>
    </location>
</feature>
<dbReference type="GO" id="GO:0032044">
    <property type="term" value="C:DSIF complex"/>
    <property type="evidence" value="ECO:0007669"/>
    <property type="project" value="TreeGrafter"/>
</dbReference>
<evidence type="ECO:0000256" key="7">
    <source>
        <dbReference type="SAM" id="MobiDB-lite"/>
    </source>
</evidence>
<evidence type="ECO:0000256" key="2">
    <source>
        <dbReference type="ARBA" id="ARBA00023163"/>
    </source>
</evidence>
<dbReference type="SMR" id="A0A1W0E806"/>
<dbReference type="InterPro" id="IPR041978">
    <property type="entry name" value="KOW_Spt5_5"/>
</dbReference>
<feature type="region of interest" description="Disordered" evidence="7">
    <location>
        <begin position="1"/>
        <end position="37"/>
    </location>
</feature>
<protein>
    <recommendedName>
        <fullName evidence="5">Chromatin elongation factor SPT5</fullName>
    </recommendedName>
    <alternativeName>
        <fullName evidence="6">Chromatin elongation factor spt5</fullName>
    </alternativeName>
</protein>
<dbReference type="GO" id="GO:0006368">
    <property type="term" value="P:transcription elongation by RNA polymerase II"/>
    <property type="evidence" value="ECO:0007669"/>
    <property type="project" value="TreeGrafter"/>
</dbReference>
<dbReference type="Pfam" id="PF03439">
    <property type="entry name" value="Spt5-NGN"/>
    <property type="match status" value="1"/>
</dbReference>
<accession>A0A1W0E806</accession>
<evidence type="ECO:0000259" key="8">
    <source>
        <dbReference type="SMART" id="SM00739"/>
    </source>
</evidence>
<evidence type="ECO:0000256" key="1">
    <source>
        <dbReference type="ARBA" id="ARBA00004123"/>
    </source>
</evidence>
<dbReference type="PANTHER" id="PTHR11125:SF7">
    <property type="entry name" value="TRANSCRIPTION ELONGATION FACTOR SPT5"/>
    <property type="match status" value="1"/>
</dbReference>
<evidence type="ECO:0000313" key="10">
    <source>
        <dbReference type="Proteomes" id="UP000192758"/>
    </source>
</evidence>
<organism evidence="9 10">
    <name type="scientific">Ecytonucleospora hepatopenaei</name>
    <dbReference type="NCBI Taxonomy" id="646526"/>
    <lineage>
        <taxon>Eukaryota</taxon>
        <taxon>Fungi</taxon>
        <taxon>Fungi incertae sedis</taxon>
        <taxon>Microsporidia</taxon>
        <taxon>Enterocytozoonidae</taxon>
        <taxon>Ecytonucleospora</taxon>
    </lineage>
</organism>
<feature type="domain" description="KOW" evidence="8">
    <location>
        <begin position="581"/>
        <end position="608"/>
    </location>
</feature>